<keyword evidence="2" id="KW-0808">Transferase</keyword>
<evidence type="ECO:0000313" key="3">
    <source>
        <dbReference type="Proteomes" id="UP000070449"/>
    </source>
</evidence>
<dbReference type="Proteomes" id="UP000070449">
    <property type="component" value="Unassembled WGS sequence"/>
</dbReference>
<dbReference type="InterPro" id="IPR029063">
    <property type="entry name" value="SAM-dependent_MTases_sf"/>
</dbReference>
<keyword evidence="2" id="KW-0489">Methyltransferase</keyword>
<dbReference type="Gene3D" id="3.40.50.450">
    <property type="match status" value="1"/>
</dbReference>
<dbReference type="AlphaFoldDB" id="A0A136KK17"/>
<dbReference type="PANTHER" id="PTHR43393:SF3">
    <property type="entry name" value="LYSINE DECARBOXYLASE-LIKE PROTEIN"/>
    <property type="match status" value="1"/>
</dbReference>
<sequence length="425" mass="47770">MHYNYKLPEATNEKHSEPVKDDKRLIKTVTFFGDSAIPEGDPIYESVWSAAQFLAKNDYAIVNGGGPGIMKAATDGAESVDGKTVAIYWQPKLASFFEGKNLANVTDESETFSNYLIRTLGLIEYGDAYVVCKGGTGTISEFGMVWALAKLYYGCHKPVILYGEFWDEIIESFQKNMYIDEIEAGVLYQANTPEQILELLQKHEQKIAHCNGRKFNGDEAGFVLGSETKTTVSSYNAEASSYHAQHAGRLVAQDQLDHFMQLVHPPAKVLDVGSGAGHDTAYLSSKYSVTGVEISEKFAQIARFEHPEIEFINADITTHDLGTNVYKGIWARNSLHHIPERDMDKVFSKLSNALVEGGYLYMIVREGEGEHIETDVKNYLKIEKFYHLFSEQEIRNRAELAGMNVISIERNQRSHKWIIAVLQKK</sequence>
<evidence type="ECO:0000313" key="2">
    <source>
        <dbReference type="EMBL" id="KXK09771.1"/>
    </source>
</evidence>
<name>A0A136KK17_9BACT</name>
<proteinExistence type="predicted"/>
<organism evidence="2 3">
    <name type="scientific">candidate division WS6 bacterium OLB21</name>
    <dbReference type="NCBI Taxonomy" id="1617427"/>
    <lineage>
        <taxon>Bacteria</taxon>
        <taxon>Candidatus Dojkabacteria</taxon>
    </lineage>
</organism>
<dbReference type="InterPro" id="IPR041698">
    <property type="entry name" value="Methyltransf_25"/>
</dbReference>
<dbReference type="InterPro" id="IPR052341">
    <property type="entry name" value="LOG_family_nucleotidases"/>
</dbReference>
<dbReference type="EMBL" id="JYPD01000012">
    <property type="protein sequence ID" value="KXK09771.1"/>
    <property type="molecule type" value="Genomic_DNA"/>
</dbReference>
<feature type="domain" description="Methyltransferase" evidence="1">
    <location>
        <begin position="269"/>
        <end position="358"/>
    </location>
</feature>
<dbReference type="SUPFAM" id="SSF102405">
    <property type="entry name" value="MCP/YpsA-like"/>
    <property type="match status" value="1"/>
</dbReference>
<dbReference type="CDD" id="cd02440">
    <property type="entry name" value="AdoMet_MTases"/>
    <property type="match status" value="1"/>
</dbReference>
<dbReference type="PATRIC" id="fig|1617427.3.peg.359"/>
<dbReference type="PANTHER" id="PTHR43393">
    <property type="entry name" value="CYTOKININ RIBOSIDE 5'-MONOPHOSPHATE PHOSPHORIBOHYDROLASE"/>
    <property type="match status" value="1"/>
</dbReference>
<dbReference type="STRING" id="1617427.UZ20_WS6002000339"/>
<dbReference type="InterPro" id="IPR041164">
    <property type="entry name" value="LDcluster4"/>
</dbReference>
<dbReference type="SUPFAM" id="SSF53335">
    <property type="entry name" value="S-adenosyl-L-methionine-dependent methyltransferases"/>
    <property type="match status" value="1"/>
</dbReference>
<gene>
    <name evidence="2" type="primary">tam_1</name>
    <name evidence="2" type="ORF">UZ20_WS6002000339</name>
</gene>
<reference evidence="2 3" key="1">
    <citation type="submission" date="2015-02" db="EMBL/GenBank/DDBJ databases">
        <title>Improved understanding of the partial-nitritation anammox process through 23 genomes representing the majority of the microbial community.</title>
        <authorList>
            <person name="Speth D.R."/>
            <person name="In T Zandt M."/>
            <person name="Guerrero Cruz S."/>
            <person name="Jetten M.S."/>
            <person name="Dutilh B.E."/>
        </authorList>
    </citation>
    <scope>NUCLEOTIDE SEQUENCE [LARGE SCALE GENOMIC DNA]</scope>
    <source>
        <strain evidence="2">OLB21</strain>
    </source>
</reference>
<comment type="caution">
    <text evidence="2">The sequence shown here is derived from an EMBL/GenBank/DDBJ whole genome shotgun (WGS) entry which is preliminary data.</text>
</comment>
<evidence type="ECO:0000259" key="1">
    <source>
        <dbReference type="Pfam" id="PF13649"/>
    </source>
</evidence>
<dbReference type="Pfam" id="PF13649">
    <property type="entry name" value="Methyltransf_25"/>
    <property type="match status" value="1"/>
</dbReference>
<dbReference type="GO" id="GO:0032259">
    <property type="term" value="P:methylation"/>
    <property type="evidence" value="ECO:0007669"/>
    <property type="project" value="UniProtKB-KW"/>
</dbReference>
<accession>A0A136KK17</accession>
<dbReference type="GO" id="GO:0030798">
    <property type="term" value="F:trans-aconitate 2-methyltransferase activity"/>
    <property type="evidence" value="ECO:0007669"/>
    <property type="project" value="UniProtKB-EC"/>
</dbReference>
<dbReference type="EC" id="2.1.1.144" evidence="2"/>
<dbReference type="GO" id="GO:0005829">
    <property type="term" value="C:cytosol"/>
    <property type="evidence" value="ECO:0007669"/>
    <property type="project" value="TreeGrafter"/>
</dbReference>
<dbReference type="Gene3D" id="3.40.50.150">
    <property type="entry name" value="Vaccinia Virus protein VP39"/>
    <property type="match status" value="1"/>
</dbReference>
<protein>
    <submittedName>
        <fullName evidence="2">Trans-aconitate 2-methyltransferase</fullName>
        <ecNumber evidence="2">2.1.1.144</ecNumber>
    </submittedName>
</protein>
<dbReference type="Pfam" id="PF18306">
    <property type="entry name" value="LDcluster4"/>
    <property type="match status" value="1"/>
</dbReference>